<protein>
    <submittedName>
        <fullName evidence="2">Uu.00g043380.m01.CDS01</fullName>
    </submittedName>
</protein>
<dbReference type="EMBL" id="CAUWAG010000003">
    <property type="protein sequence ID" value="CAJ2501485.1"/>
    <property type="molecule type" value="Genomic_DNA"/>
</dbReference>
<sequence length="530" mass="58673">MAGSCKEQASSTETHEEGYASYSNICALCARQPTRSDTLRGTRPKIDSEPLESREEPMTGHPSGSETGLPRNPEAVWFKDLAPSPVTRREPSSTISDFGSLRCTNNHDKASPMVLSSSASSTNEVEPGMGSTGLIADLTADAKGSNLSVHEEAIENMQHSSQLLRLEKEFEVFRGEFKEMLRSREATSRSRLDISAMEALRYENSLLKQQLQHDRTANKDTTRARSSNFLGPGAPEIREDVAALDDDIAVACAAPWDADVPFTAMLEQLHSLPDLQPLLKRVLGINALDMTGFRDWASTYGASKLQVKRSLAAAFLSTSVFEAASFSALPTAASQLDEYREEIMASYGAEELRWLDLRAHKSWLSSKGFEVNILKTLASRHAYELVKLLVQLREHDPHDLEKSFQSIFEKALRLKGQLELSNKRYKLVFPPPGSSFEPQAMKRDGSGYHANNNGVQGEQGGQGIMDYGQHKVKLCLFPAIFSYDRPVPHRHLHPRIDVDECVLERTNFFIDDAAFGGEIATVVTKAVVLV</sequence>
<name>A0AAI8VAS0_9PEZI</name>
<reference evidence="2" key="1">
    <citation type="submission" date="2023-10" db="EMBL/GenBank/DDBJ databases">
        <authorList>
            <person name="Hackl T."/>
        </authorList>
    </citation>
    <scope>NUCLEOTIDE SEQUENCE</scope>
</reference>
<evidence type="ECO:0000256" key="1">
    <source>
        <dbReference type="SAM" id="MobiDB-lite"/>
    </source>
</evidence>
<organism evidence="2 3">
    <name type="scientific">Anthostomella pinea</name>
    <dbReference type="NCBI Taxonomy" id="933095"/>
    <lineage>
        <taxon>Eukaryota</taxon>
        <taxon>Fungi</taxon>
        <taxon>Dikarya</taxon>
        <taxon>Ascomycota</taxon>
        <taxon>Pezizomycotina</taxon>
        <taxon>Sordariomycetes</taxon>
        <taxon>Xylariomycetidae</taxon>
        <taxon>Xylariales</taxon>
        <taxon>Xylariaceae</taxon>
        <taxon>Anthostomella</taxon>
    </lineage>
</organism>
<feature type="compositionally biased region" description="Basic and acidic residues" evidence="1">
    <location>
        <begin position="211"/>
        <end position="223"/>
    </location>
</feature>
<dbReference type="Proteomes" id="UP001295740">
    <property type="component" value="Unassembled WGS sequence"/>
</dbReference>
<evidence type="ECO:0000313" key="2">
    <source>
        <dbReference type="EMBL" id="CAJ2501485.1"/>
    </source>
</evidence>
<evidence type="ECO:0000313" key="3">
    <source>
        <dbReference type="Proteomes" id="UP001295740"/>
    </source>
</evidence>
<feature type="region of interest" description="Disordered" evidence="1">
    <location>
        <begin position="211"/>
        <end position="233"/>
    </location>
</feature>
<dbReference type="AlphaFoldDB" id="A0AAI8VAS0"/>
<accession>A0AAI8VAS0</accession>
<feature type="region of interest" description="Disordered" evidence="1">
    <location>
        <begin position="33"/>
        <end position="76"/>
    </location>
</feature>
<feature type="compositionally biased region" description="Basic and acidic residues" evidence="1">
    <location>
        <begin position="37"/>
        <end position="58"/>
    </location>
</feature>
<keyword evidence="3" id="KW-1185">Reference proteome</keyword>
<gene>
    <name evidence="2" type="ORF">KHLLAP_LOCUS1953</name>
</gene>
<proteinExistence type="predicted"/>
<comment type="caution">
    <text evidence="2">The sequence shown here is derived from an EMBL/GenBank/DDBJ whole genome shotgun (WGS) entry which is preliminary data.</text>
</comment>
<feature type="region of interest" description="Disordered" evidence="1">
    <location>
        <begin position="81"/>
        <end position="100"/>
    </location>
</feature>